<evidence type="ECO:0000256" key="1">
    <source>
        <dbReference type="SAM" id="SignalP"/>
    </source>
</evidence>
<keyword evidence="3" id="KW-1185">Reference proteome</keyword>
<evidence type="ECO:0000313" key="2">
    <source>
        <dbReference type="EMBL" id="MBF9151517.1"/>
    </source>
</evidence>
<name>A0ABS0HGY0_9SPHN</name>
<reference evidence="2 3" key="1">
    <citation type="submission" date="2020-11" db="EMBL/GenBank/DDBJ databases">
        <title>The genome sequence of Novosphingobium sp. 1Y9A.</title>
        <authorList>
            <person name="Liu Y."/>
        </authorList>
    </citation>
    <scope>NUCLEOTIDE SEQUENCE [LARGE SCALE GENOMIC DNA]</scope>
    <source>
        <strain evidence="2 3">1Y9A</strain>
    </source>
</reference>
<dbReference type="Proteomes" id="UP000600799">
    <property type="component" value="Unassembled WGS sequence"/>
</dbReference>
<feature type="chain" id="PRO_5046384277" description="Spore coat protein U domain-containing protein" evidence="1">
    <location>
        <begin position="19"/>
        <end position="189"/>
    </location>
</feature>
<dbReference type="EMBL" id="JADQDC010000006">
    <property type="protein sequence ID" value="MBF9151517.1"/>
    <property type="molecule type" value="Genomic_DNA"/>
</dbReference>
<comment type="caution">
    <text evidence="2">The sequence shown here is derived from an EMBL/GenBank/DDBJ whole genome shotgun (WGS) entry which is preliminary data.</text>
</comment>
<evidence type="ECO:0008006" key="4">
    <source>
        <dbReference type="Google" id="ProtNLM"/>
    </source>
</evidence>
<organism evidence="2 3">
    <name type="scientific">Novosphingobium jiangmenense</name>
    <dbReference type="NCBI Taxonomy" id="2791981"/>
    <lineage>
        <taxon>Bacteria</taxon>
        <taxon>Pseudomonadati</taxon>
        <taxon>Pseudomonadota</taxon>
        <taxon>Alphaproteobacteria</taxon>
        <taxon>Sphingomonadales</taxon>
        <taxon>Sphingomonadaceae</taxon>
        <taxon>Novosphingobium</taxon>
    </lineage>
</organism>
<accession>A0ABS0HGY0</accession>
<dbReference type="RefSeq" id="WP_196275826.1">
    <property type="nucleotide sequence ID" value="NZ_JADQDC010000006.1"/>
</dbReference>
<keyword evidence="1" id="KW-0732">Signal</keyword>
<evidence type="ECO:0000313" key="3">
    <source>
        <dbReference type="Proteomes" id="UP000600799"/>
    </source>
</evidence>
<gene>
    <name evidence="2" type="ORF">I2488_10920</name>
</gene>
<protein>
    <recommendedName>
        <fullName evidence="4">Spore coat protein U domain-containing protein</fullName>
    </recommendedName>
</protein>
<proteinExistence type="predicted"/>
<sequence length="189" mass="19263">MRKCAIIALLSLAATAQAQEFDRATRRLELNATAQSACVLRAPRARAVANATFQTSGDGNVRVGLTRLVDPDTAVPRATSFELAIPATCNASHRVTVTSGKGGLGRIGAATGQGGAQTQGFAEFLPYAVRLDWAGAGIEQASNAGTLGLSIPNGAMGDLALAITTPGGGTPLVAGDYDDTIVIQLQPTD</sequence>
<feature type="signal peptide" evidence="1">
    <location>
        <begin position="1"/>
        <end position="18"/>
    </location>
</feature>